<proteinExistence type="predicted"/>
<evidence type="ECO:0000313" key="2">
    <source>
        <dbReference type="WBParaSite" id="MhA1_Contig125.frz3.gene4"/>
    </source>
</evidence>
<sequence length="146" mass="16751">MKSTKMSATEIVSYHLYSLHTLSSFCLTENPENIFIKDQNFQDFFLFCERVREQFNEAEELKTPLNTKISQTDSTNIQNKKDEPSISIGPCVNDLCPKGFECIENICFKSMEMPKTERVLSIGPCVNAKCPEGFSCYEDDRQCYAN</sequence>
<name>A0A1I8B2W7_MELHA</name>
<dbReference type="WBParaSite" id="MhA1_Contig125.frz3.gene4">
    <property type="protein sequence ID" value="MhA1_Contig125.frz3.gene4"/>
    <property type="gene ID" value="MhA1_Contig125.frz3.gene4"/>
</dbReference>
<keyword evidence="1" id="KW-1185">Reference proteome</keyword>
<organism evidence="1 2">
    <name type="scientific">Meloidogyne hapla</name>
    <name type="common">Root-knot nematode worm</name>
    <dbReference type="NCBI Taxonomy" id="6305"/>
    <lineage>
        <taxon>Eukaryota</taxon>
        <taxon>Metazoa</taxon>
        <taxon>Ecdysozoa</taxon>
        <taxon>Nematoda</taxon>
        <taxon>Chromadorea</taxon>
        <taxon>Rhabditida</taxon>
        <taxon>Tylenchina</taxon>
        <taxon>Tylenchomorpha</taxon>
        <taxon>Tylenchoidea</taxon>
        <taxon>Meloidogynidae</taxon>
        <taxon>Meloidogyninae</taxon>
        <taxon>Meloidogyne</taxon>
    </lineage>
</organism>
<evidence type="ECO:0000313" key="1">
    <source>
        <dbReference type="Proteomes" id="UP000095281"/>
    </source>
</evidence>
<dbReference type="AlphaFoldDB" id="A0A1I8B2W7"/>
<accession>A0A1I8B2W7</accession>
<reference evidence="2" key="1">
    <citation type="submission" date="2016-11" db="UniProtKB">
        <authorList>
            <consortium name="WormBaseParasite"/>
        </authorList>
    </citation>
    <scope>IDENTIFICATION</scope>
</reference>
<dbReference type="Proteomes" id="UP000095281">
    <property type="component" value="Unplaced"/>
</dbReference>
<protein>
    <submittedName>
        <fullName evidence="2">EB domain-containing protein</fullName>
    </submittedName>
</protein>